<dbReference type="EMBL" id="SORE01000009">
    <property type="protein sequence ID" value="TDY50418.1"/>
    <property type="molecule type" value="Genomic_DNA"/>
</dbReference>
<dbReference type="GO" id="GO:0055085">
    <property type="term" value="P:transmembrane transport"/>
    <property type="evidence" value="ECO:0007669"/>
    <property type="project" value="TreeGrafter"/>
</dbReference>
<proteinExistence type="inferred from homology"/>
<sequence>MRFYLMPTRRLEFVPGIDRGTGVKAGGNGAPAEVKHPHAGHRPAQNTGNEEEPLILQHNAPLFTPYQRRAFIWFAIALVVGFLVWLLSPVLTPFLLGAILAYILHPGVGWLTRRRVPKGLAALLMMLFFTLLMTALVLLILVVVQKEVPQLRQQVPVLISHVNAWLQPKLAMLGLADSLDFASIRDLVTNQLEGSAQTVVIYAWTSIRTSSNLMLDVVGNLVMVPLVLFYLLYDWNAMIRRIKHFIPRRWLVKTIQLSHDMDQMLSQYLRGQLLVMGVLAVYYSVALWAAGFEIALPVGIFTGLAVFIPYIGFATGLILALLAALLQFGTWYGFGAVAVVYGVGQILESFILTPRLVGERIGLHPLAVIFALLAFGQLFGFFGVLLALPVSAILSVAWRELRQSYLASTLYKN</sequence>
<organism evidence="8 9">
    <name type="scientific">Paraburkholderia rhizosphaerae</name>
    <dbReference type="NCBI Taxonomy" id="480658"/>
    <lineage>
        <taxon>Bacteria</taxon>
        <taxon>Pseudomonadati</taxon>
        <taxon>Pseudomonadota</taxon>
        <taxon>Betaproteobacteria</taxon>
        <taxon>Burkholderiales</taxon>
        <taxon>Burkholderiaceae</taxon>
        <taxon>Paraburkholderia</taxon>
    </lineage>
</organism>
<comment type="similarity">
    <text evidence="2">Belongs to the autoinducer-2 exporter (AI-2E) (TC 2.A.86) family.</text>
</comment>
<dbReference type="InterPro" id="IPR002549">
    <property type="entry name" value="AI-2E-like"/>
</dbReference>
<dbReference type="GO" id="GO:0016020">
    <property type="term" value="C:membrane"/>
    <property type="evidence" value="ECO:0007669"/>
    <property type="project" value="UniProtKB-SubCell"/>
</dbReference>
<gene>
    <name evidence="8" type="ORF">BX592_109203</name>
</gene>
<dbReference type="PANTHER" id="PTHR21716">
    <property type="entry name" value="TRANSMEMBRANE PROTEIN"/>
    <property type="match status" value="1"/>
</dbReference>
<evidence type="ECO:0000256" key="7">
    <source>
        <dbReference type="SAM" id="Phobius"/>
    </source>
</evidence>
<name>A0A4R8LSF8_9BURK</name>
<evidence type="ECO:0000256" key="2">
    <source>
        <dbReference type="ARBA" id="ARBA00009773"/>
    </source>
</evidence>
<feature type="transmembrane region" description="Helical" evidence="7">
    <location>
        <begin position="298"/>
        <end position="322"/>
    </location>
</feature>
<dbReference type="Proteomes" id="UP000295509">
    <property type="component" value="Unassembled WGS sequence"/>
</dbReference>
<reference evidence="8 9" key="1">
    <citation type="submission" date="2019-03" db="EMBL/GenBank/DDBJ databases">
        <title>Genomic Encyclopedia of Type Strains, Phase III (KMG-III): the genomes of soil and plant-associated and newly described type strains.</title>
        <authorList>
            <person name="Whitman W."/>
        </authorList>
    </citation>
    <scope>NUCLEOTIDE SEQUENCE [LARGE SCALE GENOMIC DNA]</scope>
    <source>
        <strain evidence="8 9">LMG 29544</strain>
    </source>
</reference>
<feature type="transmembrane region" description="Helical" evidence="7">
    <location>
        <begin position="273"/>
        <end position="292"/>
    </location>
</feature>
<feature type="transmembrane region" description="Helical" evidence="7">
    <location>
        <begin position="367"/>
        <end position="398"/>
    </location>
</feature>
<evidence type="ECO:0000313" key="8">
    <source>
        <dbReference type="EMBL" id="TDY50418.1"/>
    </source>
</evidence>
<evidence type="ECO:0000256" key="3">
    <source>
        <dbReference type="ARBA" id="ARBA00022692"/>
    </source>
</evidence>
<feature type="transmembrane region" description="Helical" evidence="7">
    <location>
        <begin position="329"/>
        <end position="347"/>
    </location>
</feature>
<protein>
    <submittedName>
        <fullName evidence="8">Putative PurR-regulated permease PerM</fullName>
    </submittedName>
</protein>
<feature type="transmembrane region" description="Helical" evidence="7">
    <location>
        <begin position="213"/>
        <end position="233"/>
    </location>
</feature>
<evidence type="ECO:0000256" key="1">
    <source>
        <dbReference type="ARBA" id="ARBA00004141"/>
    </source>
</evidence>
<evidence type="ECO:0000256" key="5">
    <source>
        <dbReference type="ARBA" id="ARBA00023136"/>
    </source>
</evidence>
<evidence type="ECO:0000313" key="9">
    <source>
        <dbReference type="Proteomes" id="UP000295509"/>
    </source>
</evidence>
<evidence type="ECO:0000256" key="6">
    <source>
        <dbReference type="SAM" id="MobiDB-lite"/>
    </source>
</evidence>
<comment type="subcellular location">
    <subcellularLocation>
        <location evidence="1">Membrane</location>
        <topology evidence="1">Multi-pass membrane protein</topology>
    </subcellularLocation>
</comment>
<dbReference type="PANTHER" id="PTHR21716:SF64">
    <property type="entry name" value="AI-2 TRANSPORT PROTEIN TQSA"/>
    <property type="match status" value="1"/>
</dbReference>
<keyword evidence="4 7" id="KW-1133">Transmembrane helix</keyword>
<comment type="caution">
    <text evidence="8">The sequence shown here is derived from an EMBL/GenBank/DDBJ whole genome shotgun (WGS) entry which is preliminary data.</text>
</comment>
<accession>A0A4R8LSF8</accession>
<feature type="transmembrane region" description="Helical" evidence="7">
    <location>
        <begin position="70"/>
        <end position="88"/>
    </location>
</feature>
<dbReference type="AlphaFoldDB" id="A0A4R8LSF8"/>
<feature type="transmembrane region" description="Helical" evidence="7">
    <location>
        <begin position="94"/>
        <end position="112"/>
    </location>
</feature>
<keyword evidence="9" id="KW-1185">Reference proteome</keyword>
<feature type="region of interest" description="Disordered" evidence="6">
    <location>
        <begin position="25"/>
        <end position="48"/>
    </location>
</feature>
<feature type="transmembrane region" description="Helical" evidence="7">
    <location>
        <begin position="119"/>
        <end position="144"/>
    </location>
</feature>
<dbReference type="Pfam" id="PF01594">
    <property type="entry name" value="AI-2E_transport"/>
    <property type="match status" value="1"/>
</dbReference>
<evidence type="ECO:0000256" key="4">
    <source>
        <dbReference type="ARBA" id="ARBA00022989"/>
    </source>
</evidence>
<keyword evidence="3 7" id="KW-0812">Transmembrane</keyword>
<keyword evidence="5 7" id="KW-0472">Membrane</keyword>